<sequence>MSATTGLPPAARRRSPLARLAWSDYWSAVGLPGLIFVILAFGVPVLVIVVKSLTDPSPANYSAIFDSGIYRQSVGNTVQMALVVTGLCLLLGYPYAYVMARSGRILRTTLMVALMLAFWTSLLVRTYSWQILLNDTGVVNQALMEWLGVVDEPIHMIRTKFAVYVGMVHILLPYSVLALYAQLRAIDPDLERAARGMGARPWQAFWRVTWPLSLPGAVAGSVLVFVLALGFYITPQMLGGAQNIYIGQAIVLQVEEFLKPGVGAAMAVLLFAVVLVVLGIAARFVGLGRILGIGEGRGK</sequence>
<accession>A0A5M3WGD7</accession>
<protein>
    <submittedName>
        <fullName evidence="10">ABC transporter permease</fullName>
    </submittedName>
</protein>
<dbReference type="CDD" id="cd06261">
    <property type="entry name" value="TM_PBP2"/>
    <property type="match status" value="1"/>
</dbReference>
<evidence type="ECO:0000256" key="2">
    <source>
        <dbReference type="ARBA" id="ARBA00007069"/>
    </source>
</evidence>
<keyword evidence="3 8" id="KW-0813">Transport</keyword>
<feature type="transmembrane region" description="Helical" evidence="8">
    <location>
        <begin position="161"/>
        <end position="183"/>
    </location>
</feature>
<reference evidence="10 11" key="1">
    <citation type="submission" date="2019-10" db="EMBL/GenBank/DDBJ databases">
        <title>Whole genome shotgun sequence of Acrocarpospora macrocephala NBRC 16266.</title>
        <authorList>
            <person name="Ichikawa N."/>
            <person name="Kimura A."/>
            <person name="Kitahashi Y."/>
            <person name="Komaki H."/>
            <person name="Oguchi A."/>
        </authorList>
    </citation>
    <scope>NUCLEOTIDE SEQUENCE [LARGE SCALE GENOMIC DNA]</scope>
    <source>
        <strain evidence="10 11">NBRC 16266</strain>
    </source>
</reference>
<keyword evidence="4" id="KW-1003">Cell membrane</keyword>
<evidence type="ECO:0000313" key="11">
    <source>
        <dbReference type="Proteomes" id="UP000331127"/>
    </source>
</evidence>
<keyword evidence="6 8" id="KW-1133">Transmembrane helix</keyword>
<evidence type="ECO:0000259" key="9">
    <source>
        <dbReference type="PROSITE" id="PS50928"/>
    </source>
</evidence>
<dbReference type="PROSITE" id="PS50928">
    <property type="entry name" value="ABC_TM1"/>
    <property type="match status" value="1"/>
</dbReference>
<feature type="transmembrane region" description="Helical" evidence="8">
    <location>
        <begin position="105"/>
        <end position="124"/>
    </location>
</feature>
<evidence type="ECO:0000256" key="4">
    <source>
        <dbReference type="ARBA" id="ARBA00022475"/>
    </source>
</evidence>
<keyword evidence="5 8" id="KW-0812">Transmembrane</keyword>
<feature type="domain" description="ABC transmembrane type-1" evidence="9">
    <location>
        <begin position="74"/>
        <end position="281"/>
    </location>
</feature>
<dbReference type="Pfam" id="PF00528">
    <property type="entry name" value="BPD_transp_1"/>
    <property type="match status" value="1"/>
</dbReference>
<dbReference type="SUPFAM" id="SSF161098">
    <property type="entry name" value="MetI-like"/>
    <property type="match status" value="1"/>
</dbReference>
<dbReference type="OrthoDB" id="9794684at2"/>
<organism evidence="10 11">
    <name type="scientific">Acrocarpospora macrocephala</name>
    <dbReference type="NCBI Taxonomy" id="150177"/>
    <lineage>
        <taxon>Bacteria</taxon>
        <taxon>Bacillati</taxon>
        <taxon>Actinomycetota</taxon>
        <taxon>Actinomycetes</taxon>
        <taxon>Streptosporangiales</taxon>
        <taxon>Streptosporangiaceae</taxon>
        <taxon>Acrocarpospora</taxon>
    </lineage>
</organism>
<dbReference type="GO" id="GO:0055085">
    <property type="term" value="P:transmembrane transport"/>
    <property type="evidence" value="ECO:0007669"/>
    <property type="project" value="InterPro"/>
</dbReference>
<feature type="transmembrane region" description="Helical" evidence="8">
    <location>
        <begin position="25"/>
        <end position="50"/>
    </location>
</feature>
<feature type="transmembrane region" description="Helical" evidence="8">
    <location>
        <begin position="262"/>
        <end position="285"/>
    </location>
</feature>
<dbReference type="GO" id="GO:0005886">
    <property type="term" value="C:plasma membrane"/>
    <property type="evidence" value="ECO:0007669"/>
    <property type="project" value="UniProtKB-SubCell"/>
</dbReference>
<evidence type="ECO:0000256" key="8">
    <source>
        <dbReference type="RuleBase" id="RU363032"/>
    </source>
</evidence>
<dbReference type="PANTHER" id="PTHR42929">
    <property type="entry name" value="INNER MEMBRANE ABC TRANSPORTER PERMEASE PROTEIN YDCU-RELATED-RELATED"/>
    <property type="match status" value="1"/>
</dbReference>
<evidence type="ECO:0000256" key="7">
    <source>
        <dbReference type="ARBA" id="ARBA00023136"/>
    </source>
</evidence>
<keyword evidence="7 8" id="KW-0472">Membrane</keyword>
<dbReference type="Proteomes" id="UP000331127">
    <property type="component" value="Unassembled WGS sequence"/>
</dbReference>
<dbReference type="InterPro" id="IPR000515">
    <property type="entry name" value="MetI-like"/>
</dbReference>
<name>A0A5M3WGD7_9ACTN</name>
<comment type="subcellular location">
    <subcellularLocation>
        <location evidence="1 8">Cell membrane</location>
        <topology evidence="1 8">Multi-pass membrane protein</topology>
    </subcellularLocation>
</comment>
<dbReference type="RefSeq" id="WP_155352894.1">
    <property type="nucleotide sequence ID" value="NZ_BAAAHL010000077.1"/>
</dbReference>
<evidence type="ECO:0000313" key="10">
    <source>
        <dbReference type="EMBL" id="GES07182.1"/>
    </source>
</evidence>
<keyword evidence="11" id="KW-1185">Reference proteome</keyword>
<dbReference type="InterPro" id="IPR035906">
    <property type="entry name" value="MetI-like_sf"/>
</dbReference>
<dbReference type="EMBL" id="BLAE01000005">
    <property type="protein sequence ID" value="GES07182.1"/>
    <property type="molecule type" value="Genomic_DNA"/>
</dbReference>
<dbReference type="AlphaFoldDB" id="A0A5M3WGD7"/>
<gene>
    <name evidence="10" type="ORF">Amac_007770</name>
</gene>
<feature type="transmembrane region" description="Helical" evidence="8">
    <location>
        <begin position="78"/>
        <end position="98"/>
    </location>
</feature>
<feature type="transmembrane region" description="Helical" evidence="8">
    <location>
        <begin position="204"/>
        <end position="233"/>
    </location>
</feature>
<proteinExistence type="inferred from homology"/>
<comment type="caution">
    <text evidence="10">The sequence shown here is derived from an EMBL/GenBank/DDBJ whole genome shotgun (WGS) entry which is preliminary data.</text>
</comment>
<dbReference type="PANTHER" id="PTHR42929:SF5">
    <property type="entry name" value="ABC TRANSPORTER PERMEASE PROTEIN"/>
    <property type="match status" value="1"/>
</dbReference>
<comment type="similarity">
    <text evidence="2">Belongs to the binding-protein-dependent transport system permease family. CysTW subfamily.</text>
</comment>
<evidence type="ECO:0000256" key="3">
    <source>
        <dbReference type="ARBA" id="ARBA00022448"/>
    </source>
</evidence>
<evidence type="ECO:0000256" key="6">
    <source>
        <dbReference type="ARBA" id="ARBA00022989"/>
    </source>
</evidence>
<dbReference type="Gene3D" id="1.10.3720.10">
    <property type="entry name" value="MetI-like"/>
    <property type="match status" value="1"/>
</dbReference>
<evidence type="ECO:0000256" key="1">
    <source>
        <dbReference type="ARBA" id="ARBA00004651"/>
    </source>
</evidence>
<evidence type="ECO:0000256" key="5">
    <source>
        <dbReference type="ARBA" id="ARBA00022692"/>
    </source>
</evidence>